<evidence type="ECO:0000313" key="2">
    <source>
        <dbReference type="EMBL" id="MCM2389057.1"/>
    </source>
</evidence>
<keyword evidence="1" id="KW-0472">Membrane</keyword>
<keyword evidence="3" id="KW-1185">Reference proteome</keyword>
<dbReference type="RefSeq" id="WP_250919406.1">
    <property type="nucleotide sequence ID" value="NZ_JAMQAW010000010.1"/>
</dbReference>
<proteinExistence type="predicted"/>
<evidence type="ECO:0000256" key="1">
    <source>
        <dbReference type="SAM" id="Phobius"/>
    </source>
</evidence>
<sequence length="89" mass="9554">MLWEALGSVLLGLALAWLADRHLADRLPERRAVFLTGSLGALFGAYVTHAALGPGQFLGTLVGAVLIGAVLLSLLLRPSARRLRRVIHF</sequence>
<accession>A0ABT0ULA4</accession>
<feature type="transmembrane region" description="Helical" evidence="1">
    <location>
        <begin position="6"/>
        <end position="23"/>
    </location>
</feature>
<evidence type="ECO:0000313" key="3">
    <source>
        <dbReference type="Proteomes" id="UP001431429"/>
    </source>
</evidence>
<keyword evidence="1" id="KW-1133">Transmembrane helix</keyword>
<gene>
    <name evidence="2" type="ORF">NBG84_12260</name>
</gene>
<dbReference type="EMBL" id="JAMQAW010000010">
    <property type="protein sequence ID" value="MCM2389057.1"/>
    <property type="molecule type" value="Genomic_DNA"/>
</dbReference>
<reference evidence="2" key="1">
    <citation type="submission" date="2022-06" db="EMBL/GenBank/DDBJ databases">
        <title>Genome public.</title>
        <authorList>
            <person name="Sun Q."/>
        </authorList>
    </citation>
    <scope>NUCLEOTIDE SEQUENCE</scope>
    <source>
        <strain evidence="2">CWNU-1</strain>
    </source>
</reference>
<dbReference type="Proteomes" id="UP001431429">
    <property type="component" value="Unassembled WGS sequence"/>
</dbReference>
<feature type="transmembrane region" description="Helical" evidence="1">
    <location>
        <begin position="57"/>
        <end position="76"/>
    </location>
</feature>
<organism evidence="2 3">
    <name type="scientific">Streptomyces albipurpureus</name>
    <dbReference type="NCBI Taxonomy" id="2897419"/>
    <lineage>
        <taxon>Bacteria</taxon>
        <taxon>Bacillati</taxon>
        <taxon>Actinomycetota</taxon>
        <taxon>Actinomycetes</taxon>
        <taxon>Kitasatosporales</taxon>
        <taxon>Streptomycetaceae</taxon>
        <taxon>Streptomyces</taxon>
    </lineage>
</organism>
<comment type="caution">
    <text evidence="2">The sequence shown here is derived from an EMBL/GenBank/DDBJ whole genome shotgun (WGS) entry which is preliminary data.</text>
</comment>
<protein>
    <recommendedName>
        <fullName evidence="4">Integral membrane protein</fullName>
    </recommendedName>
</protein>
<keyword evidence="1" id="KW-0812">Transmembrane</keyword>
<name>A0ABT0ULA4_9ACTN</name>
<evidence type="ECO:0008006" key="4">
    <source>
        <dbReference type="Google" id="ProtNLM"/>
    </source>
</evidence>
<feature type="transmembrane region" description="Helical" evidence="1">
    <location>
        <begin position="32"/>
        <end position="51"/>
    </location>
</feature>